<evidence type="ECO:0000313" key="17">
    <source>
        <dbReference type="EMBL" id="KWT70580.1"/>
    </source>
</evidence>
<dbReference type="EMBL" id="LMTR01000030">
    <property type="protein sequence ID" value="KWT70580.1"/>
    <property type="molecule type" value="Genomic_DNA"/>
</dbReference>
<dbReference type="Pfam" id="PF12399">
    <property type="entry name" value="BCA_ABC_TP_C"/>
    <property type="match status" value="1"/>
</dbReference>
<evidence type="ECO:0000256" key="9">
    <source>
        <dbReference type="ARBA" id="ARBA00022741"/>
    </source>
</evidence>
<sequence length="317" mass="35037">MVKFLPFGFKKAQQASYDEWDPPEYGAADASSYDYAPALAAIGANGQPQQQQPHPLQAPYQQNAQQGQGDPYSSHPGGEGWLTIREVRKSYKKRLVVRSVSIDVRRGESVGLLGPNGAGKTTVFYMITGLVPADNGTITIDGLDVTRLPMYRRARLGIGYLPQEASIFRGLSVEKNIMAVLEIVEPSAKKRREKLESLLEEFRITHLRKSPSIALSGGERRRCEIARALASGPSFMLLDEPFAGIDPIAVGDIQELVRHLTERGIGVLITDHNVRETLSLIDRAYIIYDGQVLTQGKPEEIIANDDVRRVYLGDMFG</sequence>
<evidence type="ECO:0000256" key="5">
    <source>
        <dbReference type="ARBA" id="ARBA00022448"/>
    </source>
</evidence>
<dbReference type="GO" id="GO:0043190">
    <property type="term" value="C:ATP-binding cassette (ABC) transporter complex"/>
    <property type="evidence" value="ECO:0007669"/>
    <property type="project" value="InterPro"/>
</dbReference>
<dbReference type="InterPro" id="IPR051120">
    <property type="entry name" value="ABC_AA/LPS_Transport"/>
</dbReference>
<dbReference type="InterPro" id="IPR003439">
    <property type="entry name" value="ABC_transporter-like_ATP-bd"/>
</dbReference>
<proteinExistence type="inferred from homology"/>
<dbReference type="Proteomes" id="UP000059074">
    <property type="component" value="Unassembled WGS sequence"/>
</dbReference>
<comment type="caution">
    <text evidence="17">The sequence shown here is derived from an EMBL/GenBank/DDBJ whole genome shotgun (WGS) entry which is preliminary data.</text>
</comment>
<dbReference type="PATRIC" id="fig|121290.4.peg.1671"/>
<comment type="subcellular location">
    <subcellularLocation>
        <location evidence="2">Cell inner membrane</location>
        <topology evidence="2">Peripheral membrane protein</topology>
        <orientation evidence="2">Cytoplasmic side</orientation>
    </subcellularLocation>
    <subcellularLocation>
        <location evidence="1">Cytoplasm</location>
    </subcellularLocation>
</comment>
<dbReference type="GO" id="GO:0005524">
    <property type="term" value="F:ATP binding"/>
    <property type="evidence" value="ECO:0007669"/>
    <property type="project" value="UniProtKB-KW"/>
</dbReference>
<dbReference type="GO" id="GO:0005737">
    <property type="term" value="C:cytoplasm"/>
    <property type="evidence" value="ECO:0007669"/>
    <property type="project" value="UniProtKB-SubCell"/>
</dbReference>
<keyword evidence="9" id="KW-0547">Nucleotide-binding</keyword>
<evidence type="ECO:0000256" key="12">
    <source>
        <dbReference type="ARBA" id="ARBA00023136"/>
    </source>
</evidence>
<evidence type="ECO:0000256" key="15">
    <source>
        <dbReference type="SAM" id="MobiDB-lite"/>
    </source>
</evidence>
<keyword evidence="8" id="KW-0997">Cell inner membrane</keyword>
<evidence type="ECO:0000256" key="7">
    <source>
        <dbReference type="ARBA" id="ARBA00022490"/>
    </source>
</evidence>
<keyword evidence="11" id="KW-1278">Translocase</keyword>
<dbReference type="AlphaFoldDB" id="A0A109BL85"/>
<dbReference type="GO" id="GO:0055085">
    <property type="term" value="P:transmembrane transport"/>
    <property type="evidence" value="ECO:0007669"/>
    <property type="project" value="InterPro"/>
</dbReference>
<evidence type="ECO:0000256" key="6">
    <source>
        <dbReference type="ARBA" id="ARBA00022475"/>
    </source>
</evidence>
<comment type="function">
    <text evidence="13">Part of the ABC transporter complex LptBFG involved in the translocation of lipopolysaccharide (LPS) from the inner membrane to the outer membrane. Probably responsible for energy coupling to the transport system.</text>
</comment>
<dbReference type="GO" id="GO:0016887">
    <property type="term" value="F:ATP hydrolysis activity"/>
    <property type="evidence" value="ECO:0007669"/>
    <property type="project" value="InterPro"/>
</dbReference>
<dbReference type="PANTHER" id="PTHR45772:SF10">
    <property type="entry name" value="LIPOPOLYSACCHARIDE EXPORT SYSTEM ATP-BINDING PROTEIN LPTB"/>
    <property type="match status" value="1"/>
</dbReference>
<dbReference type="InterPro" id="IPR030921">
    <property type="entry name" value="LPS_export_LptB"/>
</dbReference>
<reference evidence="17 18" key="1">
    <citation type="submission" date="2015-10" db="EMBL/GenBank/DDBJ databases">
        <title>Transcriptomic analysis of a linuron degrading triple-species bacterial consortium.</title>
        <authorList>
            <person name="Albers P."/>
        </authorList>
    </citation>
    <scope>NUCLEOTIDE SEQUENCE [LARGE SCALE GENOMIC DNA]</scope>
    <source>
        <strain evidence="17 18">WDL6</strain>
    </source>
</reference>
<feature type="domain" description="ABC transporter" evidence="16">
    <location>
        <begin position="82"/>
        <end position="314"/>
    </location>
</feature>
<organism evidence="17 18">
    <name type="scientific">Hyphomicrobium sulfonivorans</name>
    <dbReference type="NCBI Taxonomy" id="121290"/>
    <lineage>
        <taxon>Bacteria</taxon>
        <taxon>Pseudomonadati</taxon>
        <taxon>Pseudomonadota</taxon>
        <taxon>Alphaproteobacteria</taxon>
        <taxon>Hyphomicrobiales</taxon>
        <taxon>Hyphomicrobiaceae</taxon>
        <taxon>Hyphomicrobium</taxon>
    </lineage>
</organism>
<name>A0A109BL85_HYPSL</name>
<keyword evidence="6" id="KW-1003">Cell membrane</keyword>
<dbReference type="CDD" id="cd03218">
    <property type="entry name" value="ABC_YhbG"/>
    <property type="match status" value="1"/>
</dbReference>
<keyword evidence="5" id="KW-0813">Transport</keyword>
<evidence type="ECO:0000259" key="16">
    <source>
        <dbReference type="PROSITE" id="PS50893"/>
    </source>
</evidence>
<dbReference type="InterPro" id="IPR032823">
    <property type="entry name" value="BCA_ABC_TP_C"/>
</dbReference>
<evidence type="ECO:0000256" key="13">
    <source>
        <dbReference type="ARBA" id="ARBA00024818"/>
    </source>
</evidence>
<dbReference type="FunFam" id="3.40.50.300:FF:000151">
    <property type="entry name" value="Lipopolysaccharide ABC transporter ATP-binding protein"/>
    <property type="match status" value="1"/>
</dbReference>
<dbReference type="STRING" id="121290.APY04_0860"/>
<dbReference type="InterPro" id="IPR027417">
    <property type="entry name" value="P-loop_NTPase"/>
</dbReference>
<dbReference type="PANTHER" id="PTHR45772">
    <property type="entry name" value="CONSERVED COMPONENT OF ABC TRANSPORTER FOR NATURAL AMINO ACIDS-RELATED"/>
    <property type="match status" value="1"/>
</dbReference>
<evidence type="ECO:0000256" key="4">
    <source>
        <dbReference type="ARBA" id="ARBA00017803"/>
    </source>
</evidence>
<dbReference type="InterPro" id="IPR003593">
    <property type="entry name" value="AAA+_ATPase"/>
</dbReference>
<feature type="region of interest" description="Disordered" evidence="15">
    <location>
        <begin position="45"/>
        <end position="79"/>
    </location>
</feature>
<evidence type="ECO:0000256" key="11">
    <source>
        <dbReference type="ARBA" id="ARBA00022967"/>
    </source>
</evidence>
<evidence type="ECO:0000256" key="1">
    <source>
        <dbReference type="ARBA" id="ARBA00004496"/>
    </source>
</evidence>
<gene>
    <name evidence="17" type="ORF">APY04_0860</name>
</gene>
<dbReference type="SUPFAM" id="SSF52540">
    <property type="entry name" value="P-loop containing nucleoside triphosphate hydrolases"/>
    <property type="match status" value="1"/>
</dbReference>
<dbReference type="SMART" id="SM00382">
    <property type="entry name" value="AAA"/>
    <property type="match status" value="1"/>
</dbReference>
<keyword evidence="12" id="KW-0472">Membrane</keyword>
<protein>
    <recommendedName>
        <fullName evidence="4">Lipopolysaccharide export system ATP-binding protein LptB</fullName>
    </recommendedName>
</protein>
<comment type="subunit">
    <text evidence="14">Component of the lipopolysaccharide transport and assembly complex. The LptBFG transporter is composed of two ATP-binding proteins (LptB) and two transmembrane proteins (LptF and LptG).</text>
</comment>
<evidence type="ECO:0000256" key="8">
    <source>
        <dbReference type="ARBA" id="ARBA00022519"/>
    </source>
</evidence>
<dbReference type="NCBIfam" id="TIGR04406">
    <property type="entry name" value="LPS_export_lptB"/>
    <property type="match status" value="1"/>
</dbReference>
<keyword evidence="10 17" id="KW-0067">ATP-binding</keyword>
<evidence type="ECO:0000256" key="2">
    <source>
        <dbReference type="ARBA" id="ARBA00004515"/>
    </source>
</evidence>
<dbReference type="PROSITE" id="PS50893">
    <property type="entry name" value="ABC_TRANSPORTER_2"/>
    <property type="match status" value="1"/>
</dbReference>
<evidence type="ECO:0000256" key="10">
    <source>
        <dbReference type="ARBA" id="ARBA00022840"/>
    </source>
</evidence>
<keyword evidence="7" id="KW-0963">Cytoplasm</keyword>
<accession>A0A109BL85</accession>
<evidence type="ECO:0000256" key="14">
    <source>
        <dbReference type="ARBA" id="ARBA00026081"/>
    </source>
</evidence>
<evidence type="ECO:0000313" key="18">
    <source>
        <dbReference type="Proteomes" id="UP000059074"/>
    </source>
</evidence>
<evidence type="ECO:0000256" key="3">
    <source>
        <dbReference type="ARBA" id="ARBA00010865"/>
    </source>
</evidence>
<comment type="similarity">
    <text evidence="3">Belongs to the ABC transporter superfamily. Outer membrane lipopolysaccharide export (TC 1.B.42) family.</text>
</comment>
<feature type="compositionally biased region" description="Low complexity" evidence="15">
    <location>
        <begin position="45"/>
        <end position="72"/>
    </location>
</feature>
<keyword evidence="18" id="KW-1185">Reference proteome</keyword>
<dbReference type="Gene3D" id="3.40.50.300">
    <property type="entry name" value="P-loop containing nucleotide triphosphate hydrolases"/>
    <property type="match status" value="1"/>
</dbReference>
<dbReference type="Pfam" id="PF00005">
    <property type="entry name" value="ABC_tran"/>
    <property type="match status" value="1"/>
</dbReference>